<accession>A0A2Z6M0N7</accession>
<evidence type="ECO:0000313" key="6">
    <source>
        <dbReference type="Proteomes" id="UP000242715"/>
    </source>
</evidence>
<feature type="region of interest" description="Disordered" evidence="4">
    <location>
        <begin position="244"/>
        <end position="282"/>
    </location>
</feature>
<dbReference type="GO" id="GO:0000149">
    <property type="term" value="F:SNARE binding"/>
    <property type="evidence" value="ECO:0007669"/>
    <property type="project" value="TreeGrafter"/>
</dbReference>
<evidence type="ECO:0000313" key="5">
    <source>
        <dbReference type="EMBL" id="GAU25641.1"/>
    </source>
</evidence>
<organism evidence="5 6">
    <name type="scientific">Trifolium subterraneum</name>
    <name type="common">Subterranean clover</name>
    <dbReference type="NCBI Taxonomy" id="3900"/>
    <lineage>
        <taxon>Eukaryota</taxon>
        <taxon>Viridiplantae</taxon>
        <taxon>Streptophyta</taxon>
        <taxon>Embryophyta</taxon>
        <taxon>Tracheophyta</taxon>
        <taxon>Spermatophyta</taxon>
        <taxon>Magnoliopsida</taxon>
        <taxon>eudicotyledons</taxon>
        <taxon>Gunneridae</taxon>
        <taxon>Pentapetalae</taxon>
        <taxon>rosids</taxon>
        <taxon>fabids</taxon>
        <taxon>Fabales</taxon>
        <taxon>Fabaceae</taxon>
        <taxon>Papilionoideae</taxon>
        <taxon>50 kb inversion clade</taxon>
        <taxon>NPAAA clade</taxon>
        <taxon>Hologalegina</taxon>
        <taxon>IRL clade</taxon>
        <taxon>Trifolieae</taxon>
        <taxon>Trifolium</taxon>
    </lineage>
</organism>
<dbReference type="GO" id="GO:0006887">
    <property type="term" value="P:exocytosis"/>
    <property type="evidence" value="ECO:0007669"/>
    <property type="project" value="UniProtKB-KW"/>
</dbReference>
<feature type="compositionally biased region" description="Low complexity" evidence="4">
    <location>
        <begin position="268"/>
        <end position="277"/>
    </location>
</feature>
<keyword evidence="6" id="KW-1185">Reference proteome</keyword>
<keyword evidence="3" id="KW-0268">Exocytosis</keyword>
<proteinExistence type="inferred from homology"/>
<dbReference type="Pfam" id="PF06046">
    <property type="entry name" value="Sec6"/>
    <property type="match status" value="1"/>
</dbReference>
<dbReference type="InterPro" id="IPR010326">
    <property type="entry name" value="EXOC3/Sec6"/>
</dbReference>
<evidence type="ECO:0000256" key="1">
    <source>
        <dbReference type="ARBA" id="ARBA00009447"/>
    </source>
</evidence>
<dbReference type="GO" id="GO:0000145">
    <property type="term" value="C:exocyst"/>
    <property type="evidence" value="ECO:0007669"/>
    <property type="project" value="InterPro"/>
</dbReference>
<protein>
    <submittedName>
        <fullName evidence="5">Uncharacterized protein</fullName>
    </submittedName>
</protein>
<dbReference type="InterPro" id="IPR042532">
    <property type="entry name" value="EXOC3/Sec6_C"/>
</dbReference>
<name>A0A2Z6M0N7_TRISU</name>
<evidence type="ECO:0000256" key="3">
    <source>
        <dbReference type="ARBA" id="ARBA00022483"/>
    </source>
</evidence>
<dbReference type="PANTHER" id="PTHR21292">
    <property type="entry name" value="EXOCYST COMPLEX COMPONENT SEC6-RELATED"/>
    <property type="match status" value="1"/>
</dbReference>
<dbReference type="AlphaFoldDB" id="A0A2Z6M0N7"/>
<comment type="similarity">
    <text evidence="1">Belongs to the SEC6 family.</text>
</comment>
<dbReference type="GO" id="GO:0051601">
    <property type="term" value="P:exocyst localization"/>
    <property type="evidence" value="ECO:0007669"/>
    <property type="project" value="TreeGrafter"/>
</dbReference>
<keyword evidence="2" id="KW-0813">Transport</keyword>
<dbReference type="EMBL" id="DF973317">
    <property type="protein sequence ID" value="GAU25641.1"/>
    <property type="molecule type" value="Genomic_DNA"/>
</dbReference>
<reference evidence="6" key="1">
    <citation type="journal article" date="2017" name="Front. Plant Sci.">
        <title>Climate Clever Clovers: New Paradigm to Reduce the Environmental Footprint of Ruminants by Breeding Low Methanogenic Forages Utilizing Haplotype Variation.</title>
        <authorList>
            <person name="Kaur P."/>
            <person name="Appels R."/>
            <person name="Bayer P.E."/>
            <person name="Keeble-Gagnere G."/>
            <person name="Wang J."/>
            <person name="Hirakawa H."/>
            <person name="Shirasawa K."/>
            <person name="Vercoe P."/>
            <person name="Stefanova K."/>
            <person name="Durmic Z."/>
            <person name="Nichols P."/>
            <person name="Revell C."/>
            <person name="Isobe S.N."/>
            <person name="Edwards D."/>
            <person name="Erskine W."/>
        </authorList>
    </citation>
    <scope>NUCLEOTIDE SEQUENCE [LARGE SCALE GENOMIC DNA]</scope>
    <source>
        <strain evidence="6">cv. Daliak</strain>
    </source>
</reference>
<evidence type="ECO:0000256" key="4">
    <source>
        <dbReference type="SAM" id="MobiDB-lite"/>
    </source>
</evidence>
<dbReference type="Proteomes" id="UP000242715">
    <property type="component" value="Unassembled WGS sequence"/>
</dbReference>
<dbReference type="Gene3D" id="1.10.357.50">
    <property type="match status" value="1"/>
</dbReference>
<sequence length="723" mass="82480">MMMAEDLGVEAKEASFREVAKLLPLPELLQSISSIKADYISRQQANDAQLSTMVAEQVEQSQAGLKSLSFSEKTINQLRENFLSIENLCQECQTLIDNHDQIKILSNARNNLNTTLKDVEGMMSISVEAAEARDSLTDDREIVNTYERLTALDGKRRFALAAAASHKEEVGRLREYFEDVDRTWENFEKTLWGHVGNFYKLSKERYGLCSHYKAWTILTGYLHPQTLVRALRVVEMQEIHDQQVAEEAAEAEGDAELASATNPHRSSIKSTSSMASSKNLTQQKLKVQGKGYKDKCYEQIGKTVEGRFDKLLNELCVEDLKAALEEARVIGEELGDIYDYVAPCFPPRYEIFQLMVNLYTERFIQMLRLLSDRANELTNIEILKVTGWVVEYQDNLIGLGVDESLAQVCSESGAMDPLMNSYVERMQATTRKWYLNILEADKTQPPKKTEDGKLYTPAAVDLFRILGEQVMIDFQAAEKKRLQEPASEIGLEPLCAMINNNLRCYDLAMELSNSTIEALPQNYADQVNFDDTCKGFLDVAKEAVHQTVSVIFEDPGVQELLVKLYHKEWSEGQVTEYLVATFGDYFTDVKMYIEERSFRRFVEACLEETVVVYVDRLLTQKNYIKEETIERMRLDEEVIMDFFREHISVSKVENRVSVLSDLRELASAESLDTFTLIYTNILEHQPDCPPEVVEKLVGLREGIPRKDAKEDILNVPILCLKIS</sequence>
<dbReference type="OrthoDB" id="190098at2759"/>
<dbReference type="Gene3D" id="1.10.357.70">
    <property type="entry name" value="Exocyst complex component Sec6, C-terminal domain"/>
    <property type="match status" value="1"/>
</dbReference>
<gene>
    <name evidence="5" type="ORF">TSUD_265670</name>
</gene>
<evidence type="ECO:0000256" key="2">
    <source>
        <dbReference type="ARBA" id="ARBA00022448"/>
    </source>
</evidence>
<dbReference type="PANTHER" id="PTHR21292:SF1">
    <property type="entry name" value="EXOCYST COMPLEX COMPONENT 3"/>
    <property type="match status" value="1"/>
</dbReference>